<keyword evidence="2" id="KW-0732">Signal</keyword>
<feature type="compositionally biased region" description="Low complexity" evidence="1">
    <location>
        <begin position="59"/>
        <end position="72"/>
    </location>
</feature>
<accession>A0A1I2AA13</accession>
<evidence type="ECO:0000256" key="1">
    <source>
        <dbReference type="SAM" id="MobiDB-lite"/>
    </source>
</evidence>
<dbReference type="PROSITE" id="PS51257">
    <property type="entry name" value="PROKAR_LIPOPROTEIN"/>
    <property type="match status" value="1"/>
</dbReference>
<evidence type="ECO:0000256" key="2">
    <source>
        <dbReference type="SAM" id="SignalP"/>
    </source>
</evidence>
<sequence length="175" mass="17322">MARVRLLPAALLVAVAAATAGACGSTDGNAGAGASSAAGTTVTATVTTQNPPPPPTPTTPAATRTTTATTTAAPPPPSPAPADAATVVGDYFAAINAHDYGRAWALGGKNLDSSYSHFVSGFSDTTADIVTVLAATPTTVTLHLDALQSDGTTKSFEGTYTVTDGQIQRASVHPV</sequence>
<dbReference type="Proteomes" id="UP000199323">
    <property type="component" value="Unassembled WGS sequence"/>
</dbReference>
<protein>
    <recommendedName>
        <fullName evidence="5">Nuclear transport factor 2 family protein</fullName>
    </recommendedName>
</protein>
<keyword evidence="4" id="KW-1185">Reference proteome</keyword>
<proteinExistence type="predicted"/>
<feature type="chain" id="PRO_5011612231" description="Nuclear transport factor 2 family protein" evidence="2">
    <location>
        <begin position="23"/>
        <end position="175"/>
    </location>
</feature>
<dbReference type="EMBL" id="FONG01000003">
    <property type="protein sequence ID" value="SFE40791.1"/>
    <property type="molecule type" value="Genomic_DNA"/>
</dbReference>
<reference evidence="3 4" key="1">
    <citation type="submission" date="2016-10" db="EMBL/GenBank/DDBJ databases">
        <authorList>
            <person name="de Groot N.N."/>
        </authorList>
    </citation>
    <scope>NUCLEOTIDE SEQUENCE [LARGE SCALE GENOMIC DNA]</scope>
    <source>
        <strain evidence="3 4">CGMCC 4.3510</strain>
    </source>
</reference>
<gene>
    <name evidence="3" type="ORF">SAMN05216251_1039</name>
</gene>
<organism evidence="3 4">
    <name type="scientific">Actinacidiphila alni</name>
    <dbReference type="NCBI Taxonomy" id="380248"/>
    <lineage>
        <taxon>Bacteria</taxon>
        <taxon>Bacillati</taxon>
        <taxon>Actinomycetota</taxon>
        <taxon>Actinomycetes</taxon>
        <taxon>Kitasatosporales</taxon>
        <taxon>Streptomycetaceae</taxon>
        <taxon>Actinacidiphila</taxon>
    </lineage>
</organism>
<name>A0A1I2AA13_9ACTN</name>
<evidence type="ECO:0000313" key="4">
    <source>
        <dbReference type="Proteomes" id="UP000199323"/>
    </source>
</evidence>
<evidence type="ECO:0000313" key="3">
    <source>
        <dbReference type="EMBL" id="SFE40791.1"/>
    </source>
</evidence>
<feature type="region of interest" description="Disordered" evidence="1">
    <location>
        <begin position="41"/>
        <end position="82"/>
    </location>
</feature>
<dbReference type="AlphaFoldDB" id="A0A1I2AA13"/>
<dbReference type="RefSeq" id="WP_093712280.1">
    <property type="nucleotide sequence ID" value="NZ_FONG01000003.1"/>
</dbReference>
<feature type="signal peptide" evidence="2">
    <location>
        <begin position="1"/>
        <end position="22"/>
    </location>
</feature>
<dbReference type="STRING" id="380248.SAMN05216251_1039"/>
<dbReference type="OrthoDB" id="4337778at2"/>
<evidence type="ECO:0008006" key="5">
    <source>
        <dbReference type="Google" id="ProtNLM"/>
    </source>
</evidence>